<evidence type="ECO:0000313" key="2">
    <source>
        <dbReference type="WBParaSite" id="L893_g25526.t1"/>
    </source>
</evidence>
<dbReference type="AlphaFoldDB" id="A0A1I7ZE38"/>
<evidence type="ECO:0000313" key="1">
    <source>
        <dbReference type="Proteomes" id="UP000095287"/>
    </source>
</evidence>
<keyword evidence="1" id="KW-1185">Reference proteome</keyword>
<sequence length="90" mass="10394">MSHGKSEGEVGDIPTIEEDCLKSPEIRMIQVRLGPLELFLTAMKSDKDDMSTGKQYQRCCDAKFQKSVALEHEYQNNMEEYGHRKRKKVT</sequence>
<name>A0A1I7ZE38_9BILA</name>
<proteinExistence type="predicted"/>
<dbReference type="Proteomes" id="UP000095287">
    <property type="component" value="Unplaced"/>
</dbReference>
<reference evidence="2" key="1">
    <citation type="submission" date="2016-11" db="UniProtKB">
        <authorList>
            <consortium name="WormBaseParasite"/>
        </authorList>
    </citation>
    <scope>IDENTIFICATION</scope>
</reference>
<protein>
    <submittedName>
        <fullName evidence="2">COX assembly mitochondrial protein</fullName>
    </submittedName>
</protein>
<organism evidence="1 2">
    <name type="scientific">Steinernema glaseri</name>
    <dbReference type="NCBI Taxonomy" id="37863"/>
    <lineage>
        <taxon>Eukaryota</taxon>
        <taxon>Metazoa</taxon>
        <taxon>Ecdysozoa</taxon>
        <taxon>Nematoda</taxon>
        <taxon>Chromadorea</taxon>
        <taxon>Rhabditida</taxon>
        <taxon>Tylenchina</taxon>
        <taxon>Panagrolaimomorpha</taxon>
        <taxon>Strongyloidoidea</taxon>
        <taxon>Steinernematidae</taxon>
        <taxon>Steinernema</taxon>
    </lineage>
</organism>
<dbReference type="WBParaSite" id="L893_g25526.t1">
    <property type="protein sequence ID" value="L893_g25526.t1"/>
    <property type="gene ID" value="L893_g25526"/>
</dbReference>
<accession>A0A1I7ZE38</accession>